<dbReference type="PROSITE" id="PS51409">
    <property type="entry name" value="ARGINASE_2"/>
    <property type="match status" value="1"/>
</dbReference>
<evidence type="ECO:0000313" key="4">
    <source>
        <dbReference type="EMBL" id="WXB07526.1"/>
    </source>
</evidence>
<evidence type="ECO:0000256" key="2">
    <source>
        <dbReference type="ARBA" id="ARBA00022801"/>
    </source>
</evidence>
<sequence>MNPYEELATLLRPAGGGLFLVSTGRAEQIELQKTIYGAATEEEVGQKWRAALAEIAAAKVVILGAPSDVGAGFLRGANMGPQAIRQELLKAKKTGGGLPAGVVDAGDVFVVPQLLHDDMLAPAQREASARALYPGVEPAVRASLPVSPLSILERAIDLLFAINPKVVPIVLGGDHSCAWPVSAALARARAASVNPANPAKPAKPAWGIVQMDAHTDLLEERLGIRYCFATWSYHASRLLARPDHMVQVGIRATRHPRAHWENDVGVRQFWADECNRDPAAAIDAIVEHLLARGIESIYFSNDIDGTDDQFADATGTPEPHGLQPDFVLGLIHRLGKEFHLCAGDIMEVAPPIPRYPGGTERTVALAAQYITETITAALR</sequence>
<dbReference type="Gene3D" id="3.40.800.10">
    <property type="entry name" value="Ureohydrolase domain"/>
    <property type="match status" value="1"/>
</dbReference>
<dbReference type="RefSeq" id="WP_394837188.1">
    <property type="nucleotide sequence ID" value="NZ_CP089929.1"/>
</dbReference>
<keyword evidence="5" id="KW-1185">Reference proteome</keyword>
<reference evidence="4" key="1">
    <citation type="submission" date="2021-12" db="EMBL/GenBank/DDBJ databases">
        <title>Discovery of the Pendulisporaceae a myxobacterial family with distinct sporulation behavior and unique specialized metabolism.</title>
        <authorList>
            <person name="Garcia R."/>
            <person name="Popoff A."/>
            <person name="Bader C.D."/>
            <person name="Loehr J."/>
            <person name="Walesch S."/>
            <person name="Walt C."/>
            <person name="Boldt J."/>
            <person name="Bunk B."/>
            <person name="Haeckl F.J.F.P.J."/>
            <person name="Gunesch A.P."/>
            <person name="Birkelbach J."/>
            <person name="Nuebel U."/>
            <person name="Pietschmann T."/>
            <person name="Bach T."/>
            <person name="Mueller R."/>
        </authorList>
    </citation>
    <scope>NUCLEOTIDE SEQUENCE</scope>
    <source>
        <strain evidence="4">MSr11367</strain>
    </source>
</reference>
<keyword evidence="1" id="KW-0479">Metal-binding</keyword>
<dbReference type="InterPro" id="IPR006035">
    <property type="entry name" value="Ureohydrolase"/>
</dbReference>
<comment type="similarity">
    <text evidence="3">Belongs to the arginase family.</text>
</comment>
<accession>A0ABZ2LEA9</accession>
<dbReference type="EMBL" id="CP089983">
    <property type="protein sequence ID" value="WXB07526.1"/>
    <property type="molecule type" value="Genomic_DNA"/>
</dbReference>
<dbReference type="InterPro" id="IPR023696">
    <property type="entry name" value="Ureohydrolase_dom_sf"/>
</dbReference>
<gene>
    <name evidence="4" type="ORF">LVJ94_09800</name>
</gene>
<proteinExistence type="inferred from homology"/>
<dbReference type="PANTHER" id="PTHR11358">
    <property type="entry name" value="ARGINASE/AGMATINASE"/>
    <property type="match status" value="1"/>
</dbReference>
<dbReference type="PANTHER" id="PTHR11358:SF26">
    <property type="entry name" value="GUANIDINO ACID HYDROLASE, MITOCHONDRIAL"/>
    <property type="match status" value="1"/>
</dbReference>
<evidence type="ECO:0000256" key="1">
    <source>
        <dbReference type="ARBA" id="ARBA00022723"/>
    </source>
</evidence>
<organism evidence="4 5">
    <name type="scientific">Pendulispora rubella</name>
    <dbReference type="NCBI Taxonomy" id="2741070"/>
    <lineage>
        <taxon>Bacteria</taxon>
        <taxon>Pseudomonadati</taxon>
        <taxon>Myxococcota</taxon>
        <taxon>Myxococcia</taxon>
        <taxon>Myxococcales</taxon>
        <taxon>Sorangiineae</taxon>
        <taxon>Pendulisporaceae</taxon>
        <taxon>Pendulispora</taxon>
    </lineage>
</organism>
<dbReference type="SUPFAM" id="SSF52768">
    <property type="entry name" value="Arginase/deacetylase"/>
    <property type="match status" value="1"/>
</dbReference>
<protein>
    <submittedName>
        <fullName evidence="4">Arginase family protein</fullName>
    </submittedName>
</protein>
<dbReference type="Proteomes" id="UP001374803">
    <property type="component" value="Chromosome"/>
</dbReference>
<name>A0ABZ2LEA9_9BACT</name>
<dbReference type="PIRSF" id="PIRSF036979">
    <property type="entry name" value="Arginase"/>
    <property type="match status" value="1"/>
</dbReference>
<dbReference type="PRINTS" id="PR00116">
    <property type="entry name" value="ARGINASE"/>
</dbReference>
<keyword evidence="2" id="KW-0378">Hydrolase</keyword>
<evidence type="ECO:0000313" key="5">
    <source>
        <dbReference type="Proteomes" id="UP001374803"/>
    </source>
</evidence>
<evidence type="ECO:0000256" key="3">
    <source>
        <dbReference type="PROSITE-ProRule" id="PRU00742"/>
    </source>
</evidence>
<dbReference type="Pfam" id="PF00491">
    <property type="entry name" value="Arginase"/>
    <property type="match status" value="1"/>
</dbReference>